<keyword evidence="2" id="KW-1185">Reference proteome</keyword>
<sequence length="50" mass="5365">MFKKLIIVVVLAFGGLWAAGYDPIEVKDEVLEVADGNAGELTGREAMRGD</sequence>
<protein>
    <submittedName>
        <fullName evidence="1">Uncharacterized protein</fullName>
    </submittedName>
</protein>
<proteinExistence type="predicted"/>
<dbReference type="Proteomes" id="UP001215827">
    <property type="component" value="Chromosome"/>
</dbReference>
<name>A0ABY8FZX8_9SPHN</name>
<dbReference type="RefSeq" id="WP_278017635.1">
    <property type="nucleotide sequence ID" value="NZ_CP121106.1"/>
</dbReference>
<organism evidence="1 2">
    <name type="scientific">Altererythrobacter arenosus</name>
    <dbReference type="NCBI Taxonomy" id="3032592"/>
    <lineage>
        <taxon>Bacteria</taxon>
        <taxon>Pseudomonadati</taxon>
        <taxon>Pseudomonadota</taxon>
        <taxon>Alphaproteobacteria</taxon>
        <taxon>Sphingomonadales</taxon>
        <taxon>Erythrobacteraceae</taxon>
        <taxon>Altererythrobacter</taxon>
    </lineage>
</organism>
<evidence type="ECO:0000313" key="2">
    <source>
        <dbReference type="Proteomes" id="UP001215827"/>
    </source>
</evidence>
<reference evidence="1 2" key="1">
    <citation type="submission" date="2023-03" db="EMBL/GenBank/DDBJ databases">
        <title>Altererythrobacter sp. CAU 1644 isolated from sand.</title>
        <authorList>
            <person name="Kim W."/>
        </authorList>
    </citation>
    <scope>NUCLEOTIDE SEQUENCE [LARGE SCALE GENOMIC DNA]</scope>
    <source>
        <strain evidence="1 2">CAU 1644</strain>
    </source>
</reference>
<accession>A0ABY8FZX8</accession>
<dbReference type="EMBL" id="CP121106">
    <property type="protein sequence ID" value="WFL78946.1"/>
    <property type="molecule type" value="Genomic_DNA"/>
</dbReference>
<evidence type="ECO:0000313" key="1">
    <source>
        <dbReference type="EMBL" id="WFL78946.1"/>
    </source>
</evidence>
<gene>
    <name evidence="1" type="ORF">P7228_07745</name>
</gene>